<dbReference type="RefSeq" id="WP_197352995.1">
    <property type="nucleotide sequence ID" value="NZ_CP048882.1"/>
</dbReference>
<keyword evidence="3" id="KW-1185">Reference proteome</keyword>
<evidence type="ECO:0000313" key="2">
    <source>
        <dbReference type="EMBL" id="QPP09220.1"/>
    </source>
</evidence>
<reference evidence="3" key="1">
    <citation type="submission" date="2020-02" db="EMBL/GenBank/DDBJ databases">
        <title>Streptomyces sp. ASO4wet.</title>
        <authorList>
            <person name="Risdian C."/>
            <person name="Landwehr W."/>
            <person name="Schupp P."/>
            <person name="Wink J."/>
        </authorList>
    </citation>
    <scope>NUCLEOTIDE SEQUENCE [LARGE SCALE GENOMIC DNA]</scope>
    <source>
        <strain evidence="3">ASO4wet</strain>
    </source>
</reference>
<protein>
    <submittedName>
        <fullName evidence="2">Uncharacterized protein</fullName>
    </submittedName>
</protein>
<dbReference type="Proteomes" id="UP000595046">
    <property type="component" value="Chromosome"/>
</dbReference>
<proteinExistence type="predicted"/>
<accession>A0A7T1WVQ4</accession>
<name>A0A7T1WVQ4_9ACTN</name>
<organism evidence="2 3">
    <name type="scientific">Streptomyces bathyalis</name>
    <dbReference type="NCBI Taxonomy" id="2710756"/>
    <lineage>
        <taxon>Bacteria</taxon>
        <taxon>Bacillati</taxon>
        <taxon>Actinomycetota</taxon>
        <taxon>Actinomycetes</taxon>
        <taxon>Kitasatosporales</taxon>
        <taxon>Streptomycetaceae</taxon>
        <taxon>Streptomyces</taxon>
    </lineage>
</organism>
<evidence type="ECO:0000256" key="1">
    <source>
        <dbReference type="SAM" id="MobiDB-lite"/>
    </source>
</evidence>
<evidence type="ECO:0000313" key="3">
    <source>
        <dbReference type="Proteomes" id="UP000595046"/>
    </source>
</evidence>
<dbReference type="EMBL" id="CP048882">
    <property type="protein sequence ID" value="QPP09220.1"/>
    <property type="molecule type" value="Genomic_DNA"/>
</dbReference>
<feature type="region of interest" description="Disordered" evidence="1">
    <location>
        <begin position="34"/>
        <end position="68"/>
    </location>
</feature>
<dbReference type="KEGG" id="sbat:G4Z16_25535"/>
<sequence length="68" mass="7164">MGEPAGSAEVLTGADLGREYELAEQLDYELAERLGLPAGTRTPPVSRALSAERKSSGASRKYRTAPAS</sequence>
<dbReference type="AlphaFoldDB" id="A0A7T1WVQ4"/>
<gene>
    <name evidence="2" type="ORF">G4Z16_25535</name>
</gene>